<evidence type="ECO:0000313" key="6">
    <source>
        <dbReference type="EMBL" id="QAA94623.1"/>
    </source>
</evidence>
<dbReference type="RefSeq" id="WP_128355620.1">
    <property type="nucleotide sequence ID" value="NZ_CP022987.1"/>
</dbReference>
<dbReference type="PANTHER" id="PTHR47506">
    <property type="entry name" value="TRANSCRIPTIONAL REGULATORY PROTEIN"/>
    <property type="match status" value="1"/>
</dbReference>
<gene>
    <name evidence="6" type="ORF">CKA81_12850</name>
</gene>
<keyword evidence="7" id="KW-1185">Reference proteome</keyword>
<feature type="domain" description="HTH tetR-type" evidence="5">
    <location>
        <begin position="5"/>
        <end position="65"/>
    </location>
</feature>
<protein>
    <recommendedName>
        <fullName evidence="5">HTH tetR-type domain-containing protein</fullName>
    </recommendedName>
</protein>
<dbReference type="SUPFAM" id="SSF46689">
    <property type="entry name" value="Homeodomain-like"/>
    <property type="match status" value="1"/>
</dbReference>
<dbReference type="EMBL" id="CP022987">
    <property type="protein sequence ID" value="QAA94623.1"/>
    <property type="molecule type" value="Genomic_DNA"/>
</dbReference>
<proteinExistence type="predicted"/>
<feature type="DNA-binding region" description="H-T-H motif" evidence="4">
    <location>
        <begin position="28"/>
        <end position="47"/>
    </location>
</feature>
<dbReference type="GO" id="GO:0003677">
    <property type="term" value="F:DNA binding"/>
    <property type="evidence" value="ECO:0007669"/>
    <property type="project" value="UniProtKB-UniRule"/>
</dbReference>
<evidence type="ECO:0000256" key="2">
    <source>
        <dbReference type="ARBA" id="ARBA00023125"/>
    </source>
</evidence>
<keyword evidence="3" id="KW-0804">Transcription</keyword>
<sequence length="187" mass="20654">MTASIASRDEVLDRLAKVFRDEGYEAASLTRLAQASGLGKASLYYHFPNGKQEMALAVIDRANTLFTQQIVQPLQKEGDGKRRIVKFISNLDTYYRKGEESCLLGVLALGTVPKEFDRHIMGGLRCWIDVLAAALEQAGHSRPVARSRAEAAVCWVEGALVLSRGLESTAPFKRMLAQLKAFLLQDL</sequence>
<dbReference type="SUPFAM" id="SSF48498">
    <property type="entry name" value="Tetracyclin repressor-like, C-terminal domain"/>
    <property type="match status" value="1"/>
</dbReference>
<dbReference type="Pfam" id="PF00440">
    <property type="entry name" value="TetR_N"/>
    <property type="match status" value="1"/>
</dbReference>
<dbReference type="InterPro" id="IPR036271">
    <property type="entry name" value="Tet_transcr_reg_TetR-rel_C_sf"/>
</dbReference>
<evidence type="ECO:0000256" key="4">
    <source>
        <dbReference type="PROSITE-ProRule" id="PRU00335"/>
    </source>
</evidence>
<dbReference type="AlphaFoldDB" id="A0A410GEA1"/>
<dbReference type="PANTHER" id="PTHR47506:SF1">
    <property type="entry name" value="HTH-TYPE TRANSCRIPTIONAL REGULATOR YJDC"/>
    <property type="match status" value="1"/>
</dbReference>
<organism evidence="6 7">
    <name type="scientific">Pollutimonas thiosulfatoxidans</name>
    <dbReference type="NCBI Taxonomy" id="2028345"/>
    <lineage>
        <taxon>Bacteria</taxon>
        <taxon>Pseudomonadati</taxon>
        <taxon>Pseudomonadota</taxon>
        <taxon>Betaproteobacteria</taxon>
        <taxon>Burkholderiales</taxon>
        <taxon>Alcaligenaceae</taxon>
        <taxon>Pollutimonas</taxon>
    </lineage>
</organism>
<name>A0A410GEA1_9BURK</name>
<evidence type="ECO:0000313" key="7">
    <source>
        <dbReference type="Proteomes" id="UP000283474"/>
    </source>
</evidence>
<reference evidence="6 7" key="1">
    <citation type="submission" date="2017-08" db="EMBL/GenBank/DDBJ databases">
        <authorList>
            <person name="Park S.-J."/>
            <person name="Kim H."/>
        </authorList>
    </citation>
    <scope>NUCLEOTIDE SEQUENCE [LARGE SCALE GENOMIC DNA]</scope>
    <source>
        <strain evidence="7">ye3</strain>
    </source>
</reference>
<accession>A0A410GEA1</accession>
<dbReference type="InterPro" id="IPR001647">
    <property type="entry name" value="HTH_TetR"/>
</dbReference>
<dbReference type="PRINTS" id="PR00455">
    <property type="entry name" value="HTHTETR"/>
</dbReference>
<dbReference type="PROSITE" id="PS50977">
    <property type="entry name" value="HTH_TETR_2"/>
    <property type="match status" value="1"/>
</dbReference>
<keyword evidence="1" id="KW-0805">Transcription regulation</keyword>
<keyword evidence="2 4" id="KW-0238">DNA-binding</keyword>
<dbReference type="InterPro" id="IPR054156">
    <property type="entry name" value="YxaF_TetR_C"/>
</dbReference>
<dbReference type="Gene3D" id="1.10.357.10">
    <property type="entry name" value="Tetracycline Repressor, domain 2"/>
    <property type="match status" value="1"/>
</dbReference>
<dbReference type="Proteomes" id="UP000283474">
    <property type="component" value="Chromosome"/>
</dbReference>
<dbReference type="Pfam" id="PF21993">
    <property type="entry name" value="TetR_C_13_2"/>
    <property type="match status" value="1"/>
</dbReference>
<dbReference type="KEGG" id="pus:CKA81_12850"/>
<evidence type="ECO:0000259" key="5">
    <source>
        <dbReference type="PROSITE" id="PS50977"/>
    </source>
</evidence>
<dbReference type="InterPro" id="IPR009057">
    <property type="entry name" value="Homeodomain-like_sf"/>
</dbReference>
<dbReference type="OrthoDB" id="9809772at2"/>
<evidence type="ECO:0000256" key="3">
    <source>
        <dbReference type="ARBA" id="ARBA00023163"/>
    </source>
</evidence>
<evidence type="ECO:0000256" key="1">
    <source>
        <dbReference type="ARBA" id="ARBA00023015"/>
    </source>
</evidence>